<dbReference type="AlphaFoldDB" id="A0A1C3H2Y3"/>
<dbReference type="Proteomes" id="UP000190837">
    <property type="component" value="Unassembled WGS sequence"/>
</dbReference>
<name>A0A1C3H2Y3_9GAMM</name>
<evidence type="ECO:0000313" key="3">
    <source>
        <dbReference type="Proteomes" id="UP000190837"/>
    </source>
</evidence>
<keyword evidence="1" id="KW-0732">Signal</keyword>
<proteinExistence type="predicted"/>
<accession>A0A1C3H2Y3</accession>
<evidence type="ECO:0000313" key="2">
    <source>
        <dbReference type="EMBL" id="SAM59605.1"/>
    </source>
</evidence>
<sequence length="338" mass="37537">MRPLLPLLILAAIPVHAAVYRGDVGGRSLIASDDARAYFYEDERLPQPLAPSPDCANGATCYRSAAGDILRLHNNSAWWNDSPLAPFTASPTEADNRLYTAELPFAAALLADITFTQTTSQREQDKTLQWYREPQSGLEHYLMADGYPAAQREALNQYLRAQALNTLAARRECLAALPTDKRAALQYRTTITPTLTNDRYLSQHIHEENNCGTPYSGDYGITYSIAAGRGLELEDLLWLGDTPPHPLADDNPADQAERERRAQWLLATLKTVAPQMTQDYPYQPHHYLYPYFYLTPQGVYIGPLLPARAAAHAHPAGSVIPYGEIKKHPGILGEKTLP</sequence>
<organism evidence="2 3">
    <name type="scientific">Cardiobacterium hominis</name>
    <dbReference type="NCBI Taxonomy" id="2718"/>
    <lineage>
        <taxon>Bacteria</taxon>
        <taxon>Pseudomonadati</taxon>
        <taxon>Pseudomonadota</taxon>
        <taxon>Gammaproteobacteria</taxon>
        <taxon>Cardiobacteriales</taxon>
        <taxon>Cardiobacteriaceae</taxon>
        <taxon>Cardiobacterium</taxon>
    </lineage>
</organism>
<evidence type="ECO:0000256" key="1">
    <source>
        <dbReference type="SAM" id="SignalP"/>
    </source>
</evidence>
<protein>
    <recommendedName>
        <fullName evidence="4">DUF3298 domain-containing protein</fullName>
    </recommendedName>
</protein>
<gene>
    <name evidence="2" type="ORF">CHUV0807_0583</name>
</gene>
<evidence type="ECO:0008006" key="4">
    <source>
        <dbReference type="Google" id="ProtNLM"/>
    </source>
</evidence>
<feature type="signal peptide" evidence="1">
    <location>
        <begin position="1"/>
        <end position="17"/>
    </location>
</feature>
<reference evidence="3" key="1">
    <citation type="submission" date="2016-04" db="EMBL/GenBank/DDBJ databases">
        <authorList>
            <person name="Tagini F."/>
        </authorList>
    </citation>
    <scope>NUCLEOTIDE SEQUENCE [LARGE SCALE GENOMIC DNA]</scope>
    <source>
        <strain evidence="3">CHUV0807</strain>
    </source>
</reference>
<feature type="chain" id="PRO_5008674793" description="DUF3298 domain-containing protein" evidence="1">
    <location>
        <begin position="18"/>
        <end position="338"/>
    </location>
</feature>
<dbReference type="EMBL" id="FKLO01000024">
    <property type="protein sequence ID" value="SAM59605.1"/>
    <property type="molecule type" value="Genomic_DNA"/>
</dbReference>